<name>A0A318GZ64_9BURK</name>
<feature type="signal peptide" evidence="1">
    <location>
        <begin position="1"/>
        <end position="24"/>
    </location>
</feature>
<keyword evidence="1" id="KW-0732">Signal</keyword>
<evidence type="ECO:0000313" key="2">
    <source>
        <dbReference type="EMBL" id="PXW95557.1"/>
    </source>
</evidence>
<dbReference type="EMBL" id="QJJS01000009">
    <property type="protein sequence ID" value="PXW95557.1"/>
    <property type="molecule type" value="Genomic_DNA"/>
</dbReference>
<proteinExistence type="predicted"/>
<dbReference type="Proteomes" id="UP000247811">
    <property type="component" value="Unassembled WGS sequence"/>
</dbReference>
<dbReference type="AlphaFoldDB" id="A0A318GZ64"/>
<evidence type="ECO:0000313" key="3">
    <source>
        <dbReference type="Proteomes" id="UP000247811"/>
    </source>
</evidence>
<sequence>MRPTRTLFTAAALLLLTAAAAAGALLYGQSPPQGWTPLDDTGGCPLFPPEAVFNQPVDDLARFPVHPDSARWIGSIGGATAFRPDWGREEDPARRQAYYGIPYNVISRSDLEQPWPVVDYEITDARDRTPGVPGESDCAVPSAAGGMRIRRDCSAVPLLERRFPFPPPHRIQAEGGDCQDPTQCGDRHILVVESGSCQLWESYMAYRVDGRWMAYSTAAWDLRSLEMRPQGFTSGDAAGLPILPLLARAHEASSGEIGHALRVTFRDAVLDRRAEWPATHAAGSTRSNGIPFGALLRLRADFVPPLWWTPQARALARAMQRHGLYVADIGQDFFVQGEPSAHWSPLTMTQLRGLRLHQFDFVDLHRLTHTPGFSENSYRAVFPAGSSPAPGQPIRPVP</sequence>
<organism evidence="2 3">
    <name type="scientific">Sphaerotilus hippei</name>
    <dbReference type="NCBI Taxonomy" id="744406"/>
    <lineage>
        <taxon>Bacteria</taxon>
        <taxon>Pseudomonadati</taxon>
        <taxon>Pseudomonadota</taxon>
        <taxon>Betaproteobacteria</taxon>
        <taxon>Burkholderiales</taxon>
        <taxon>Sphaerotilaceae</taxon>
        <taxon>Sphaerotilus</taxon>
    </lineage>
</organism>
<accession>A0A318GZ64</accession>
<feature type="chain" id="PRO_5016307483" evidence="1">
    <location>
        <begin position="25"/>
        <end position="398"/>
    </location>
</feature>
<protein>
    <submittedName>
        <fullName evidence="2">Uncharacterized protein</fullName>
    </submittedName>
</protein>
<reference evidence="2 3" key="1">
    <citation type="submission" date="2018-05" db="EMBL/GenBank/DDBJ databases">
        <title>Genomic Encyclopedia of Type Strains, Phase IV (KMG-IV): sequencing the most valuable type-strain genomes for metagenomic binning, comparative biology and taxonomic classification.</title>
        <authorList>
            <person name="Goeker M."/>
        </authorList>
    </citation>
    <scope>NUCLEOTIDE SEQUENCE [LARGE SCALE GENOMIC DNA]</scope>
    <source>
        <strain evidence="2 3">DSM 566</strain>
    </source>
</reference>
<gene>
    <name evidence="2" type="ORF">C7444_109127</name>
</gene>
<evidence type="ECO:0000256" key="1">
    <source>
        <dbReference type="SAM" id="SignalP"/>
    </source>
</evidence>
<dbReference type="RefSeq" id="WP_170130715.1">
    <property type="nucleotide sequence ID" value="NZ_QJJS01000009.1"/>
</dbReference>
<keyword evidence="3" id="KW-1185">Reference proteome</keyword>
<comment type="caution">
    <text evidence="2">The sequence shown here is derived from an EMBL/GenBank/DDBJ whole genome shotgun (WGS) entry which is preliminary data.</text>
</comment>